<evidence type="ECO:0000313" key="2">
    <source>
        <dbReference type="Proteomes" id="UP001346149"/>
    </source>
</evidence>
<organism evidence="1 2">
    <name type="scientific">Trapa natans</name>
    <name type="common">Water chestnut</name>
    <dbReference type="NCBI Taxonomy" id="22666"/>
    <lineage>
        <taxon>Eukaryota</taxon>
        <taxon>Viridiplantae</taxon>
        <taxon>Streptophyta</taxon>
        <taxon>Embryophyta</taxon>
        <taxon>Tracheophyta</taxon>
        <taxon>Spermatophyta</taxon>
        <taxon>Magnoliopsida</taxon>
        <taxon>eudicotyledons</taxon>
        <taxon>Gunneridae</taxon>
        <taxon>Pentapetalae</taxon>
        <taxon>rosids</taxon>
        <taxon>malvids</taxon>
        <taxon>Myrtales</taxon>
        <taxon>Lythraceae</taxon>
        <taxon>Trapa</taxon>
    </lineage>
</organism>
<dbReference type="PANTHER" id="PTHR45726">
    <property type="entry name" value="LEUKOTRIENE A-4 HYDROLASE"/>
    <property type="match status" value="1"/>
</dbReference>
<dbReference type="InterPro" id="IPR034015">
    <property type="entry name" value="M1_LTA4H"/>
</dbReference>
<gene>
    <name evidence="1" type="ORF">SAY86_027962</name>
</gene>
<evidence type="ECO:0000313" key="1">
    <source>
        <dbReference type="EMBL" id="KAK4795636.1"/>
    </source>
</evidence>
<name>A0AAN7MGM2_TRANT</name>
<dbReference type="EMBL" id="JAXQNO010000006">
    <property type="protein sequence ID" value="KAK4795636.1"/>
    <property type="molecule type" value="Genomic_DNA"/>
</dbReference>
<dbReference type="PANTHER" id="PTHR45726:SF3">
    <property type="entry name" value="LEUKOTRIENE A-4 HYDROLASE"/>
    <property type="match status" value="1"/>
</dbReference>
<reference evidence="1 2" key="1">
    <citation type="journal article" date="2023" name="Hortic Res">
        <title>Pangenome of water caltrop reveals structural variations and asymmetric subgenome divergence after allopolyploidization.</title>
        <authorList>
            <person name="Zhang X."/>
            <person name="Chen Y."/>
            <person name="Wang L."/>
            <person name="Yuan Y."/>
            <person name="Fang M."/>
            <person name="Shi L."/>
            <person name="Lu R."/>
            <person name="Comes H.P."/>
            <person name="Ma Y."/>
            <person name="Chen Y."/>
            <person name="Huang G."/>
            <person name="Zhou Y."/>
            <person name="Zheng Z."/>
            <person name="Qiu Y."/>
        </authorList>
    </citation>
    <scope>NUCLEOTIDE SEQUENCE [LARGE SCALE GENOMIC DNA]</scope>
    <source>
        <strain evidence="1">F231</strain>
    </source>
</reference>
<dbReference type="Gene3D" id="2.60.40.1730">
    <property type="entry name" value="tricorn interacting facor f3 domain"/>
    <property type="match status" value="1"/>
</dbReference>
<protein>
    <submittedName>
        <fullName evidence="1">Uncharacterized protein</fullName>
    </submittedName>
</protein>
<proteinExistence type="predicted"/>
<dbReference type="InterPro" id="IPR042097">
    <property type="entry name" value="Aminopeptidase_N-like_N_sf"/>
</dbReference>
<dbReference type="AlphaFoldDB" id="A0AAN7MGM2"/>
<dbReference type="SUPFAM" id="SSF63737">
    <property type="entry name" value="Leukotriene A4 hydrolase N-terminal domain"/>
    <property type="match status" value="1"/>
</dbReference>
<comment type="caution">
    <text evidence="1">The sequence shown here is derived from an EMBL/GenBank/DDBJ whole genome shotgun (WGS) entry which is preliminary data.</text>
</comment>
<sequence>MASSTLQWLKPSQTFDKTFPFIYMQCQSIHARSVFPYQDTLAARICYTARLNIPRELSAIMSARHVDRC</sequence>
<dbReference type="Proteomes" id="UP001346149">
    <property type="component" value="Unassembled WGS sequence"/>
</dbReference>
<accession>A0AAN7MGM2</accession>
<dbReference type="GO" id="GO:0005829">
    <property type="term" value="C:cytosol"/>
    <property type="evidence" value="ECO:0007669"/>
    <property type="project" value="TreeGrafter"/>
</dbReference>
<keyword evidence="2" id="KW-1185">Reference proteome</keyword>